<accession>A0A1H7RLI5</accession>
<dbReference type="Proteomes" id="UP000321425">
    <property type="component" value="Unassembled WGS sequence"/>
</dbReference>
<evidence type="ECO:0000313" key="1">
    <source>
        <dbReference type="EMBL" id="GEK88884.1"/>
    </source>
</evidence>
<sequence>MIEFLTELTNQFRTVVPESYHERNRRSTVSYPYVTFDFDSESLERNVEGFYIDVDIFDNNASYYDVFQVEEALKAHFKDNHKLTEELFIRFNFLRSTKIPTGDDLIKRRNMQFYCKTDWRTR</sequence>
<proteinExistence type="predicted"/>
<evidence type="ECO:0008006" key="5">
    <source>
        <dbReference type="Google" id="ProtNLM"/>
    </source>
</evidence>
<dbReference type="STRING" id="426703.SAMN04488100_10525"/>
<dbReference type="OrthoDB" id="2185503at2"/>
<dbReference type="RefSeq" id="WP_091486963.1">
    <property type="nucleotide sequence ID" value="NZ_BJUX01000008.1"/>
</dbReference>
<dbReference type="Proteomes" id="UP000198548">
    <property type="component" value="Unassembled WGS sequence"/>
</dbReference>
<evidence type="ECO:0000313" key="3">
    <source>
        <dbReference type="Proteomes" id="UP000198548"/>
    </source>
</evidence>
<dbReference type="AlphaFoldDB" id="A0A1H7RLI5"/>
<protein>
    <recommendedName>
        <fullName evidence="5">Phage protein</fullName>
    </recommendedName>
</protein>
<reference evidence="2 3" key="1">
    <citation type="submission" date="2016-10" db="EMBL/GenBank/DDBJ databases">
        <authorList>
            <person name="de Groot N.N."/>
        </authorList>
    </citation>
    <scope>NUCLEOTIDE SEQUENCE [LARGE SCALE GENOMIC DNA]</scope>
    <source>
        <strain evidence="2 3">DSM 19182</strain>
    </source>
</reference>
<evidence type="ECO:0000313" key="4">
    <source>
        <dbReference type="Proteomes" id="UP000321425"/>
    </source>
</evidence>
<dbReference type="EMBL" id="FOBL01000005">
    <property type="protein sequence ID" value="SEL60694.1"/>
    <property type="molecule type" value="Genomic_DNA"/>
</dbReference>
<keyword evidence="4" id="KW-1185">Reference proteome</keyword>
<organism evidence="2 3">
    <name type="scientific">Alkalibacterium putridalgicola</name>
    <dbReference type="NCBI Taxonomy" id="426703"/>
    <lineage>
        <taxon>Bacteria</taxon>
        <taxon>Bacillati</taxon>
        <taxon>Bacillota</taxon>
        <taxon>Bacilli</taxon>
        <taxon>Lactobacillales</taxon>
        <taxon>Carnobacteriaceae</taxon>
        <taxon>Alkalibacterium</taxon>
    </lineage>
</organism>
<reference evidence="1 4" key="2">
    <citation type="submission" date="2019-07" db="EMBL/GenBank/DDBJ databases">
        <title>Whole genome shotgun sequence of Alkalibacterium putridalgicola NBRC 103243.</title>
        <authorList>
            <person name="Hosoyama A."/>
            <person name="Uohara A."/>
            <person name="Ohji S."/>
            <person name="Ichikawa N."/>
        </authorList>
    </citation>
    <scope>NUCLEOTIDE SEQUENCE [LARGE SCALE GENOMIC DNA]</scope>
    <source>
        <strain evidence="1 4">NBRC 103243</strain>
    </source>
</reference>
<gene>
    <name evidence="1" type="ORF">APU01nite_09230</name>
    <name evidence="2" type="ORF">SAMN04488100_10525</name>
</gene>
<evidence type="ECO:0000313" key="2">
    <source>
        <dbReference type="EMBL" id="SEL60694.1"/>
    </source>
</evidence>
<name>A0A1H7RLI5_9LACT</name>
<dbReference type="EMBL" id="BJUX01000008">
    <property type="protein sequence ID" value="GEK88884.1"/>
    <property type="molecule type" value="Genomic_DNA"/>
</dbReference>